<keyword evidence="3 5" id="KW-1133">Transmembrane helix</keyword>
<feature type="transmembrane region" description="Helical" evidence="5">
    <location>
        <begin position="59"/>
        <end position="75"/>
    </location>
</feature>
<dbReference type="CDD" id="cd07042">
    <property type="entry name" value="STAS_SulP_like_sulfate_transporter"/>
    <property type="match status" value="1"/>
</dbReference>
<evidence type="ECO:0000256" key="1">
    <source>
        <dbReference type="ARBA" id="ARBA00004141"/>
    </source>
</evidence>
<evidence type="ECO:0000313" key="8">
    <source>
        <dbReference type="Proteomes" id="UP000002221"/>
    </source>
</evidence>
<dbReference type="Pfam" id="PF01740">
    <property type="entry name" value="STAS"/>
    <property type="match status" value="1"/>
</dbReference>
<proteinExistence type="predicted"/>
<feature type="transmembrane region" description="Helical" evidence="5">
    <location>
        <begin position="141"/>
        <end position="167"/>
    </location>
</feature>
<protein>
    <submittedName>
        <fullName evidence="7">Sulfate transporter</fullName>
    </submittedName>
</protein>
<evidence type="ECO:0000256" key="4">
    <source>
        <dbReference type="ARBA" id="ARBA00023136"/>
    </source>
</evidence>
<feature type="transmembrane region" description="Helical" evidence="5">
    <location>
        <begin position="82"/>
        <end position="101"/>
    </location>
</feature>
<keyword evidence="4 5" id="KW-0472">Membrane</keyword>
<feature type="domain" description="STAS" evidence="6">
    <location>
        <begin position="447"/>
        <end position="561"/>
    </location>
</feature>
<dbReference type="AlphaFoldDB" id="D0MFV8"/>
<dbReference type="GO" id="GO:0016020">
    <property type="term" value="C:membrane"/>
    <property type="evidence" value="ECO:0007669"/>
    <property type="project" value="UniProtKB-SubCell"/>
</dbReference>
<dbReference type="InterPro" id="IPR002645">
    <property type="entry name" value="STAS_dom"/>
</dbReference>
<dbReference type="OrthoDB" id="9771198at2"/>
<comment type="subcellular location">
    <subcellularLocation>
        <location evidence="1">Membrane</location>
        <topology evidence="1">Multi-pass membrane protein</topology>
    </subcellularLocation>
</comment>
<name>D0MFV8_RHOM4</name>
<dbReference type="PROSITE" id="PS01130">
    <property type="entry name" value="SLC26A"/>
    <property type="match status" value="1"/>
</dbReference>
<dbReference type="GO" id="GO:0008271">
    <property type="term" value="F:secondary active sulfate transmembrane transporter activity"/>
    <property type="evidence" value="ECO:0007669"/>
    <property type="project" value="InterPro"/>
</dbReference>
<feature type="transmembrane region" description="Helical" evidence="5">
    <location>
        <begin position="392"/>
        <end position="423"/>
    </location>
</feature>
<dbReference type="SUPFAM" id="SSF52091">
    <property type="entry name" value="SpoIIaa-like"/>
    <property type="match status" value="1"/>
</dbReference>
<dbReference type="PANTHER" id="PTHR11814">
    <property type="entry name" value="SULFATE TRANSPORTER"/>
    <property type="match status" value="1"/>
</dbReference>
<organism evidence="7 8">
    <name type="scientific">Rhodothermus marinus (strain ATCC 43812 / DSM 4252 / R-10)</name>
    <name type="common">Rhodothermus obamensis</name>
    <dbReference type="NCBI Taxonomy" id="518766"/>
    <lineage>
        <taxon>Bacteria</taxon>
        <taxon>Pseudomonadati</taxon>
        <taxon>Rhodothermota</taxon>
        <taxon>Rhodothermia</taxon>
        <taxon>Rhodothermales</taxon>
        <taxon>Rhodothermaceae</taxon>
        <taxon>Rhodothermus</taxon>
    </lineage>
</organism>
<evidence type="ECO:0000256" key="3">
    <source>
        <dbReference type="ARBA" id="ARBA00022989"/>
    </source>
</evidence>
<evidence type="ECO:0000259" key="6">
    <source>
        <dbReference type="PROSITE" id="PS50801"/>
    </source>
</evidence>
<keyword evidence="2 5" id="KW-0812">Transmembrane</keyword>
<dbReference type="InterPro" id="IPR018045">
    <property type="entry name" value="S04_transporter_CS"/>
</dbReference>
<dbReference type="STRING" id="518766.Rmar_2574"/>
<dbReference type="RefSeq" id="WP_012845057.1">
    <property type="nucleotide sequence ID" value="NC_013501.1"/>
</dbReference>
<dbReference type="InterPro" id="IPR036513">
    <property type="entry name" value="STAS_dom_sf"/>
</dbReference>
<keyword evidence="8" id="KW-1185">Reference proteome</keyword>
<dbReference type="HOGENOM" id="CLU_003182_13_0_10"/>
<feature type="transmembrane region" description="Helical" evidence="5">
    <location>
        <begin position="212"/>
        <end position="229"/>
    </location>
</feature>
<dbReference type="InterPro" id="IPR001902">
    <property type="entry name" value="SLC26A/SulP_fam"/>
</dbReference>
<feature type="transmembrane region" description="Helical" evidence="5">
    <location>
        <begin position="261"/>
        <end position="285"/>
    </location>
</feature>
<evidence type="ECO:0000256" key="2">
    <source>
        <dbReference type="ARBA" id="ARBA00022692"/>
    </source>
</evidence>
<feature type="transmembrane region" description="Helical" evidence="5">
    <location>
        <begin position="33"/>
        <end position="53"/>
    </location>
</feature>
<gene>
    <name evidence="7" type="ordered locus">Rmar_2574</name>
</gene>
<feature type="transmembrane region" description="Helical" evidence="5">
    <location>
        <begin position="338"/>
        <end position="356"/>
    </location>
</feature>
<reference evidence="7 8" key="1">
    <citation type="journal article" date="2009" name="Stand. Genomic Sci.">
        <title>Complete genome sequence of Rhodothermus marinus type strain (R-10).</title>
        <authorList>
            <person name="Nolan M."/>
            <person name="Tindall B.J."/>
            <person name="Pomrenke H."/>
            <person name="Lapidus A."/>
            <person name="Copeland A."/>
            <person name="Glavina Del Rio T."/>
            <person name="Lucas S."/>
            <person name="Chen F."/>
            <person name="Tice H."/>
            <person name="Cheng J.F."/>
            <person name="Saunders E."/>
            <person name="Han C."/>
            <person name="Bruce D."/>
            <person name="Goodwin L."/>
            <person name="Chain P."/>
            <person name="Pitluck S."/>
            <person name="Ovchinikova G."/>
            <person name="Pati A."/>
            <person name="Ivanova N."/>
            <person name="Mavromatis K."/>
            <person name="Chen A."/>
            <person name="Palaniappan K."/>
            <person name="Land M."/>
            <person name="Hauser L."/>
            <person name="Chang Y.J."/>
            <person name="Jeffries C.D."/>
            <person name="Brettin T."/>
            <person name="Goker M."/>
            <person name="Bristow J."/>
            <person name="Eisen J.A."/>
            <person name="Markowitz V."/>
            <person name="Hugenholtz P."/>
            <person name="Kyrpides N.C."/>
            <person name="Klenk H.P."/>
            <person name="Detter J.C."/>
        </authorList>
    </citation>
    <scope>NUCLEOTIDE SEQUENCE [LARGE SCALE GENOMIC DNA]</scope>
    <source>
        <strain evidence="8">ATCC 43812 / DSM 4252 / R-10</strain>
    </source>
</reference>
<sequence length="591" mass="63166">MSGRFSYRLPARRLIPALDWLPRYGRAEVKGDLVAGLTVGVMLVPQSMAYALLAGVPPVYGLYASLIPLLVYALLGTSRHLAVGIIAIDMLIVAAGLTPLAEPGSPRYVALALLLTALVGVLQLAMGLARLGFLVNLLSRPVLTGFASGAALIIAFSQVDSLLGLSLPSASSLPARLWLTLTHLPEVHLLTLALGVGALLLLVGLQRFAPRLPSALVVVVLGTLLVWLLRLDRLGVAVVGSIPRGLPSFAPPELELSTVRALLPTAVTLALVQFMNVITLGKVFAARYRYSVRPNRELLAIGAANLVGSFFQSLPVSGSFSRTAVNARAGACTPLSNVVAAAVVGLTLLVLTPLFHFLPVPALAAIIIVAALGLFDLRGLRQLWRIKRTDGAVALLTFAVTLLIGVREGVLSGIVASIVAVMYRISRPNVAELGHLPGTRSFRDRRHHPEARPIPGLLLLRVDASFSFANADFLQDLLLDRTRDDPSIRAVVIDASSINDLDTTAAAALQRVAETLADRGVALYFAGVKEPVMETMRRAGLVDLLGADHFFLTPHRAVLHILEQWGQADRYLAALPKAELPEHDNHDRDNI</sequence>
<dbReference type="InterPro" id="IPR011547">
    <property type="entry name" value="SLC26A/SulP_dom"/>
</dbReference>
<dbReference type="Gene3D" id="3.30.750.24">
    <property type="entry name" value="STAS domain"/>
    <property type="match status" value="1"/>
</dbReference>
<dbReference type="Proteomes" id="UP000002221">
    <property type="component" value="Chromosome"/>
</dbReference>
<dbReference type="KEGG" id="rmr:Rmar_2574"/>
<accession>D0MFV8</accession>
<evidence type="ECO:0000256" key="5">
    <source>
        <dbReference type="SAM" id="Phobius"/>
    </source>
</evidence>
<dbReference type="PROSITE" id="PS50801">
    <property type="entry name" value="STAS"/>
    <property type="match status" value="1"/>
</dbReference>
<dbReference type="Pfam" id="PF00916">
    <property type="entry name" value="Sulfate_transp"/>
    <property type="match status" value="1"/>
</dbReference>
<feature type="transmembrane region" description="Helical" evidence="5">
    <location>
        <begin position="362"/>
        <end position="380"/>
    </location>
</feature>
<feature type="transmembrane region" description="Helical" evidence="5">
    <location>
        <begin position="187"/>
        <end position="205"/>
    </location>
</feature>
<evidence type="ECO:0000313" key="7">
    <source>
        <dbReference type="EMBL" id="ACY49447.1"/>
    </source>
</evidence>
<dbReference type="EMBL" id="CP001807">
    <property type="protein sequence ID" value="ACY49447.1"/>
    <property type="molecule type" value="Genomic_DNA"/>
</dbReference>
<dbReference type="eggNOG" id="COG0659">
    <property type="taxonomic scope" value="Bacteria"/>
</dbReference>
<dbReference type="NCBIfam" id="TIGR00815">
    <property type="entry name" value="sulP"/>
    <property type="match status" value="1"/>
</dbReference>
<feature type="transmembrane region" description="Helical" evidence="5">
    <location>
        <begin position="107"/>
        <end position="129"/>
    </location>
</feature>